<name>A0ABW4CIY9_9LACO</name>
<protein>
    <recommendedName>
        <fullName evidence="5">N-acetylglucosaminyldiphosphoundecaprenol N-acetyl-beta-D-mannosaminyltransferase</fullName>
        <ecNumber evidence="5">2.4.1.187</ecNumber>
    </recommendedName>
    <alternativeName>
        <fullName evidence="5">N-acetylmannosaminyltransferase</fullName>
    </alternativeName>
    <alternativeName>
        <fullName evidence="5">UDP-N-acetylmannosamine transferase</fullName>
    </alternativeName>
    <alternativeName>
        <fullName evidence="5">UDP-N-acetylmannosamine:N-acetylglucosaminyl pyrophosphorylundecaprenol N-acetylmannosaminyltransferase</fullName>
    </alternativeName>
</protein>
<evidence type="ECO:0000256" key="5">
    <source>
        <dbReference type="HAMAP-Rule" id="MF_02070"/>
    </source>
</evidence>
<keyword evidence="4 5" id="KW-0961">Cell wall biogenesis/degradation</keyword>
<dbReference type="EMBL" id="JBHTOC010000005">
    <property type="protein sequence ID" value="MFD1429526.1"/>
    <property type="molecule type" value="Genomic_DNA"/>
</dbReference>
<keyword evidence="7" id="KW-1185">Reference proteome</keyword>
<evidence type="ECO:0000256" key="2">
    <source>
        <dbReference type="ARBA" id="ARBA00022679"/>
    </source>
</evidence>
<dbReference type="InterPro" id="IPR034714">
    <property type="entry name" value="TagA_TarA"/>
</dbReference>
<gene>
    <name evidence="6" type="ORF">ACFQ4P_04595</name>
</gene>
<accession>A0ABW4CIY9</accession>
<comment type="function">
    <text evidence="5">Catalyzes the conversion of GlcNAc-PP-undecaprenol into ManNAc-GlcNAc-PP-undecaprenol, the first committed lipid intermediate in the de novo synthesis of teichoic acid.</text>
</comment>
<evidence type="ECO:0000313" key="6">
    <source>
        <dbReference type="EMBL" id="MFD1429526.1"/>
    </source>
</evidence>
<comment type="pathway">
    <text evidence="5">Cell wall biogenesis; teichoic acid biosynthesis.</text>
</comment>
<keyword evidence="1 5" id="KW-0328">Glycosyltransferase</keyword>
<evidence type="ECO:0000313" key="7">
    <source>
        <dbReference type="Proteomes" id="UP001597196"/>
    </source>
</evidence>
<dbReference type="EC" id="2.4.1.187" evidence="5"/>
<organism evidence="6 7">
    <name type="scientific">Lacticaseibacillus mingshuiensis</name>
    <dbReference type="NCBI Taxonomy" id="2799574"/>
    <lineage>
        <taxon>Bacteria</taxon>
        <taxon>Bacillati</taxon>
        <taxon>Bacillota</taxon>
        <taxon>Bacilli</taxon>
        <taxon>Lactobacillales</taxon>
        <taxon>Lactobacillaceae</taxon>
        <taxon>Lacticaseibacillus</taxon>
    </lineage>
</organism>
<dbReference type="InterPro" id="IPR004629">
    <property type="entry name" value="WecG_TagA_CpsF"/>
</dbReference>
<reference evidence="7" key="1">
    <citation type="journal article" date="2019" name="Int. J. Syst. Evol. Microbiol.">
        <title>The Global Catalogue of Microorganisms (GCM) 10K type strain sequencing project: providing services to taxonomists for standard genome sequencing and annotation.</title>
        <authorList>
            <consortium name="The Broad Institute Genomics Platform"/>
            <consortium name="The Broad Institute Genome Sequencing Center for Infectious Disease"/>
            <person name="Wu L."/>
            <person name="Ma J."/>
        </authorList>
    </citation>
    <scope>NUCLEOTIDE SEQUENCE [LARGE SCALE GENOMIC DNA]</scope>
    <source>
        <strain evidence="7">CCM 8980</strain>
    </source>
</reference>
<evidence type="ECO:0000256" key="3">
    <source>
        <dbReference type="ARBA" id="ARBA00022944"/>
    </source>
</evidence>
<comment type="catalytic activity">
    <reaction evidence="5">
        <text>UDP-N-acetyl-alpha-D-mannosamine + N-acetyl-alpha-D-glucosaminyl-di-trans,octa-cis-undecaprenyl diphosphate = N-acetyl-beta-D-mannosaminyl-(1-&gt;4)-N-acetyl-alpha-D-glucosaminyl di-trans,octa-cis-undecaprenyl diphosphate + UDP + H(+)</text>
        <dbReference type="Rhea" id="RHEA:16053"/>
        <dbReference type="ChEBI" id="CHEBI:15378"/>
        <dbReference type="ChEBI" id="CHEBI:58223"/>
        <dbReference type="ChEBI" id="CHEBI:62959"/>
        <dbReference type="ChEBI" id="CHEBI:68623"/>
        <dbReference type="ChEBI" id="CHEBI:132210"/>
        <dbReference type="EC" id="2.4.1.187"/>
    </reaction>
</comment>
<proteinExistence type="inferred from homology"/>
<evidence type="ECO:0000256" key="4">
    <source>
        <dbReference type="ARBA" id="ARBA00023316"/>
    </source>
</evidence>
<dbReference type="HAMAP" id="MF_02070">
    <property type="entry name" value="TagA_TarA"/>
    <property type="match status" value="1"/>
</dbReference>
<dbReference type="RefSeq" id="WP_225877953.1">
    <property type="nucleotide sequence ID" value="NZ_BOLQ01000024.1"/>
</dbReference>
<dbReference type="Pfam" id="PF03808">
    <property type="entry name" value="Glyco_tran_WecG"/>
    <property type="match status" value="1"/>
</dbReference>
<dbReference type="CDD" id="cd06533">
    <property type="entry name" value="Glyco_transf_WecG_TagA"/>
    <property type="match status" value="1"/>
</dbReference>
<sequence>MKKIEVLGVTFDAGTKQAVLAQLAGRLAARQGTFVVTANPEIVMKARRDSDFAALVKQADLVTADGIGVVQGAAMLGRPLPERVTGYDLLVDLLGLANEKHLRVFLIGAKSEVIAQTAAKVQATYPQLVLAGARDGYFDLTDTSVIDAVASARPDMVFAALGAPKQEQFLTQLRAQLPHALLMGVGGSFDVLAGVAKRAPGWMQHAHLEWLYRLIKQPSRLGRMMVLPQFVFAVRKQRRAERQAHK</sequence>
<dbReference type="Proteomes" id="UP001597196">
    <property type="component" value="Unassembled WGS sequence"/>
</dbReference>
<dbReference type="PANTHER" id="PTHR34136">
    <property type="match status" value="1"/>
</dbReference>
<comment type="similarity">
    <text evidence="5">Belongs to the glycosyltransferase 26 family. TagA/TarA subfamily.</text>
</comment>
<dbReference type="NCBIfam" id="TIGR00696">
    <property type="entry name" value="wecG_tagA_cpsF"/>
    <property type="match status" value="1"/>
</dbReference>
<dbReference type="PANTHER" id="PTHR34136:SF1">
    <property type="entry name" value="UDP-N-ACETYL-D-MANNOSAMINURONIC ACID TRANSFERASE"/>
    <property type="match status" value="1"/>
</dbReference>
<keyword evidence="3 5" id="KW-0777">Teichoic acid biosynthesis</keyword>
<keyword evidence="2 5" id="KW-0808">Transferase</keyword>
<comment type="caution">
    <text evidence="6">The sequence shown here is derived from an EMBL/GenBank/DDBJ whole genome shotgun (WGS) entry which is preliminary data.</text>
</comment>
<evidence type="ECO:0000256" key="1">
    <source>
        <dbReference type="ARBA" id="ARBA00022676"/>
    </source>
</evidence>